<feature type="transmembrane region" description="Helical" evidence="2">
    <location>
        <begin position="268"/>
        <end position="294"/>
    </location>
</feature>
<feature type="coiled-coil region" evidence="1">
    <location>
        <begin position="35"/>
        <end position="69"/>
    </location>
</feature>
<sequence length="402" mass="46606">VQQMQQAAQVHALQQVNQQLQQQIMMQQMHGSMRRREDREAREADKKKIEELETKIVQKNEEIAEIKVVSSALITQIHEEVAANLKMEKDTQLFVMEKKAAMAELSEENGKLAKQIHIEVACKREKEEEVQRMTMELTEKNEKLAILESEKEELTNNLEEMTISNRLMQEQIKARTEQYDDIKLALTKNFNEQLAESKTEREQHVSELKKRIDADHETAVRLMNEVDEKDEMIKELEEEKVKMNEEVERLRKIERAHKRIEELENDKVLGFIPTTGFCWLLLIMSLLLTAVTSVLNWNDVSDKNCVVLGINIGLAVLDLFALVDIGNRTESSFMACFRFIVNMLAILRMNSCTSSYFPIVIFRLFFSLAYQAGATVLNEISVEAQKLKELTLEEVKEEIVKD</sequence>
<reference evidence="3" key="1">
    <citation type="submission" date="2023-10" db="EMBL/GenBank/DDBJ databases">
        <title>Genome assembly of Pristionchus species.</title>
        <authorList>
            <person name="Yoshida K."/>
            <person name="Sommer R.J."/>
        </authorList>
    </citation>
    <scope>NUCLEOTIDE SEQUENCE</scope>
    <source>
        <strain evidence="3">RS5133</strain>
    </source>
</reference>
<evidence type="ECO:0000313" key="3">
    <source>
        <dbReference type="EMBL" id="GMT18280.1"/>
    </source>
</evidence>
<feature type="coiled-coil region" evidence="1">
    <location>
        <begin position="219"/>
        <end position="266"/>
    </location>
</feature>
<feature type="coiled-coil region" evidence="1">
    <location>
        <begin position="95"/>
        <end position="171"/>
    </location>
</feature>
<dbReference type="AlphaFoldDB" id="A0AAV5VI29"/>
<feature type="transmembrane region" description="Helical" evidence="2">
    <location>
        <begin position="306"/>
        <end position="325"/>
    </location>
</feature>
<proteinExistence type="predicted"/>
<gene>
    <name evidence="3" type="ORF">PFISCL1PPCAC_9577</name>
</gene>
<evidence type="ECO:0000256" key="2">
    <source>
        <dbReference type="SAM" id="Phobius"/>
    </source>
</evidence>
<keyword evidence="1" id="KW-0175">Coiled coil</keyword>
<dbReference type="Proteomes" id="UP001432322">
    <property type="component" value="Unassembled WGS sequence"/>
</dbReference>
<keyword evidence="2" id="KW-1133">Transmembrane helix</keyword>
<keyword evidence="4" id="KW-1185">Reference proteome</keyword>
<keyword evidence="2" id="KW-0472">Membrane</keyword>
<dbReference type="EMBL" id="BTSY01000003">
    <property type="protein sequence ID" value="GMT18280.1"/>
    <property type="molecule type" value="Genomic_DNA"/>
</dbReference>
<evidence type="ECO:0000313" key="4">
    <source>
        <dbReference type="Proteomes" id="UP001432322"/>
    </source>
</evidence>
<evidence type="ECO:0000256" key="1">
    <source>
        <dbReference type="SAM" id="Coils"/>
    </source>
</evidence>
<protein>
    <submittedName>
        <fullName evidence="3">Uncharacterized protein</fullName>
    </submittedName>
</protein>
<accession>A0AAV5VI29</accession>
<feature type="non-terminal residue" evidence="3">
    <location>
        <position position="1"/>
    </location>
</feature>
<name>A0AAV5VI29_9BILA</name>
<comment type="caution">
    <text evidence="3">The sequence shown here is derived from an EMBL/GenBank/DDBJ whole genome shotgun (WGS) entry which is preliminary data.</text>
</comment>
<organism evidence="3 4">
    <name type="scientific">Pristionchus fissidentatus</name>
    <dbReference type="NCBI Taxonomy" id="1538716"/>
    <lineage>
        <taxon>Eukaryota</taxon>
        <taxon>Metazoa</taxon>
        <taxon>Ecdysozoa</taxon>
        <taxon>Nematoda</taxon>
        <taxon>Chromadorea</taxon>
        <taxon>Rhabditida</taxon>
        <taxon>Rhabditina</taxon>
        <taxon>Diplogasteromorpha</taxon>
        <taxon>Diplogasteroidea</taxon>
        <taxon>Neodiplogasteridae</taxon>
        <taxon>Pristionchus</taxon>
    </lineage>
</organism>
<keyword evidence="2" id="KW-0812">Transmembrane</keyword>